<proteinExistence type="predicted"/>
<feature type="repeat" description="TPR" evidence="3">
    <location>
        <begin position="716"/>
        <end position="749"/>
    </location>
</feature>
<evidence type="ECO:0000313" key="8">
    <source>
        <dbReference type="Proteomes" id="UP000557872"/>
    </source>
</evidence>
<dbReference type="PANTHER" id="PTHR44858">
    <property type="entry name" value="TETRATRICOPEPTIDE REPEAT PROTEIN 6"/>
    <property type="match status" value="1"/>
</dbReference>
<dbReference type="Pfam" id="PF13431">
    <property type="entry name" value="TPR_17"/>
    <property type="match status" value="1"/>
</dbReference>
<reference evidence="7 8" key="1">
    <citation type="submission" date="2020-07" db="EMBL/GenBank/DDBJ databases">
        <title>Roseicoccus Jingziensis gen. nov., sp. nov., isolated from coastal seawater.</title>
        <authorList>
            <person name="Feng X."/>
        </authorList>
    </citation>
    <scope>NUCLEOTIDE SEQUENCE [LARGE SCALE GENOMIC DNA]</scope>
    <source>
        <strain evidence="7 8">N1E253</strain>
    </source>
</reference>
<feature type="repeat" description="TPR" evidence="3">
    <location>
        <begin position="682"/>
        <end position="715"/>
    </location>
</feature>
<dbReference type="PROSITE" id="PS50005">
    <property type="entry name" value="TPR"/>
    <property type="match status" value="4"/>
</dbReference>
<evidence type="ECO:0000256" key="6">
    <source>
        <dbReference type="SAM" id="SignalP"/>
    </source>
</evidence>
<feature type="chain" id="PRO_5032446839" evidence="6">
    <location>
        <begin position="30"/>
        <end position="759"/>
    </location>
</feature>
<organism evidence="7 8">
    <name type="scientific">Oceaniferula marina</name>
    <dbReference type="NCBI Taxonomy" id="2748318"/>
    <lineage>
        <taxon>Bacteria</taxon>
        <taxon>Pseudomonadati</taxon>
        <taxon>Verrucomicrobiota</taxon>
        <taxon>Verrucomicrobiia</taxon>
        <taxon>Verrucomicrobiales</taxon>
        <taxon>Verrucomicrobiaceae</taxon>
        <taxon>Oceaniferula</taxon>
    </lineage>
</organism>
<feature type="repeat" description="TPR" evidence="3">
    <location>
        <begin position="648"/>
        <end position="681"/>
    </location>
</feature>
<feature type="compositionally biased region" description="Low complexity" evidence="5">
    <location>
        <begin position="127"/>
        <end position="140"/>
    </location>
</feature>
<evidence type="ECO:0000256" key="2">
    <source>
        <dbReference type="ARBA" id="ARBA00022803"/>
    </source>
</evidence>
<dbReference type="InterPro" id="IPR019734">
    <property type="entry name" value="TPR_rpt"/>
</dbReference>
<comment type="caution">
    <text evidence="7">The sequence shown here is derived from an EMBL/GenBank/DDBJ whole genome shotgun (WGS) entry which is preliminary data.</text>
</comment>
<evidence type="ECO:0000256" key="3">
    <source>
        <dbReference type="PROSITE-ProRule" id="PRU00339"/>
    </source>
</evidence>
<evidence type="ECO:0000313" key="7">
    <source>
        <dbReference type="EMBL" id="NWK54593.1"/>
    </source>
</evidence>
<dbReference type="GO" id="GO:0009279">
    <property type="term" value="C:cell outer membrane"/>
    <property type="evidence" value="ECO:0007669"/>
    <property type="project" value="TreeGrafter"/>
</dbReference>
<feature type="signal peptide" evidence="6">
    <location>
        <begin position="1"/>
        <end position="29"/>
    </location>
</feature>
<sequence length="759" mass="86291">MSDLHLRLRGAFRLLLILVFACFSLPLSAQQQQDPRTLDPSDIFFQAWLTIRDAEKLEKEGNFNDARLKYQQAAKYYQVLTRYHKNWKPHLVEARVTSTQEAIRLVEPKAVDQIAKRNAKAQDLVEGGPAATPNPNAPTGSGHRKATPTASPRTPSIRSNPKVAAGSSAPTQPRPTPTKPTSKATAYSEAIQRGQQRQLEKLQRDNARLQEQLKQAQAQAKNAQSDEQKRLINKIATKDREIATIRNLLARAPLQADLDRLEKENRTRKAELEITALSLKGTRERMAKEQAKAKKSEEEAALAKRRAEEIQKQMSLQGRVNNEVIRKLRQELKSVTQILENTRVELGKANAKIANMQRSMDQSKATIAELTKERDALRTERDALAEVLKQNNSDGVRKLISENMRLGKELKESNDRLEYLTKKNNVTQDELLEAKRDLAVAKTRIMRYQQERVQHGHRIQSLESQLRDAEAELAAARSNPEKAASQEEVEILKETVKRLIAAQERRKAAEKLLWEAYQDSKKIIPGIVEAYEDIRKTKVELTDEEKGLMIKQIPDGEFTVPQRVTPEHAMASANAMEKDINLHHNLAERLYVKGRYEAAREILTETDERYPGHFATLCKRGVVELKTKHYIEALDVFNEALTMQENSSYAHYMLGLSNFHIQDFDTSRNAFEQSIELKPGNANAHLYLGILAGIGRRYEQSENHLQEAIKLNPTSAEAYYNLSFLYLNQGKKKDALDAYRKALNHGSQPDPEHERKLGI</sequence>
<dbReference type="InterPro" id="IPR036181">
    <property type="entry name" value="MIT_dom_sf"/>
</dbReference>
<feature type="region of interest" description="Disordered" evidence="5">
    <location>
        <begin position="117"/>
        <end position="196"/>
    </location>
</feature>
<feature type="repeat" description="TPR" evidence="3">
    <location>
        <begin position="614"/>
        <end position="647"/>
    </location>
</feature>
<evidence type="ECO:0000256" key="1">
    <source>
        <dbReference type="ARBA" id="ARBA00022737"/>
    </source>
</evidence>
<dbReference type="Proteomes" id="UP000557872">
    <property type="component" value="Unassembled WGS sequence"/>
</dbReference>
<keyword evidence="4" id="KW-0175">Coiled coil</keyword>
<dbReference type="EMBL" id="JACBAZ010000001">
    <property type="protein sequence ID" value="NWK54593.1"/>
    <property type="molecule type" value="Genomic_DNA"/>
</dbReference>
<keyword evidence="6" id="KW-0732">Signal</keyword>
<keyword evidence="1" id="KW-0677">Repeat</keyword>
<dbReference type="GO" id="GO:0046813">
    <property type="term" value="P:receptor-mediated virion attachment to host cell"/>
    <property type="evidence" value="ECO:0007669"/>
    <property type="project" value="TreeGrafter"/>
</dbReference>
<dbReference type="InterPro" id="IPR011990">
    <property type="entry name" value="TPR-like_helical_dom_sf"/>
</dbReference>
<feature type="compositionally biased region" description="Polar residues" evidence="5">
    <location>
        <begin position="148"/>
        <end position="159"/>
    </location>
</feature>
<dbReference type="SUPFAM" id="SSF116846">
    <property type="entry name" value="MIT domain"/>
    <property type="match status" value="1"/>
</dbReference>
<dbReference type="RefSeq" id="WP_178931109.1">
    <property type="nucleotide sequence ID" value="NZ_JACBAZ010000001.1"/>
</dbReference>
<dbReference type="PANTHER" id="PTHR44858:SF1">
    <property type="entry name" value="UDP-N-ACETYLGLUCOSAMINE--PEPTIDE N-ACETYLGLUCOSAMINYLTRANSFERASE SPINDLY-RELATED"/>
    <property type="match status" value="1"/>
</dbReference>
<evidence type="ECO:0000256" key="4">
    <source>
        <dbReference type="SAM" id="Coils"/>
    </source>
</evidence>
<dbReference type="AlphaFoldDB" id="A0A851GAE7"/>
<keyword evidence="2 3" id="KW-0802">TPR repeat</keyword>
<dbReference type="InterPro" id="IPR050498">
    <property type="entry name" value="Ycf3"/>
</dbReference>
<dbReference type="Pfam" id="PF13181">
    <property type="entry name" value="TPR_8"/>
    <property type="match status" value="1"/>
</dbReference>
<feature type="coiled-coil region" evidence="4">
    <location>
        <begin position="279"/>
        <end position="512"/>
    </location>
</feature>
<dbReference type="SMART" id="SM00028">
    <property type="entry name" value="TPR"/>
    <property type="match status" value="6"/>
</dbReference>
<dbReference type="PROSITE" id="PS50293">
    <property type="entry name" value="TPR_REGION"/>
    <property type="match status" value="1"/>
</dbReference>
<dbReference type="Gene3D" id="1.25.40.10">
    <property type="entry name" value="Tetratricopeptide repeat domain"/>
    <property type="match status" value="2"/>
</dbReference>
<name>A0A851GAE7_9BACT</name>
<accession>A0A851GAE7</accession>
<dbReference type="SUPFAM" id="SSF48452">
    <property type="entry name" value="TPR-like"/>
    <property type="match status" value="1"/>
</dbReference>
<protein>
    <submittedName>
        <fullName evidence="7">Tetratricopeptide repeat protein</fullName>
    </submittedName>
</protein>
<keyword evidence="8" id="KW-1185">Reference proteome</keyword>
<gene>
    <name evidence="7" type="ORF">HW115_03160</name>
</gene>
<evidence type="ECO:0000256" key="5">
    <source>
        <dbReference type="SAM" id="MobiDB-lite"/>
    </source>
</evidence>